<protein>
    <recommendedName>
        <fullName evidence="5">YfhO family protein</fullName>
    </recommendedName>
</protein>
<keyword evidence="2" id="KW-1133">Transmembrane helix</keyword>
<feature type="compositionally biased region" description="Gly residues" evidence="1">
    <location>
        <begin position="1005"/>
        <end position="1017"/>
    </location>
</feature>
<organism evidence="3 4">
    <name type="scientific">Catenulispora yoronensis</name>
    <dbReference type="NCBI Taxonomy" id="450799"/>
    <lineage>
        <taxon>Bacteria</taxon>
        <taxon>Bacillati</taxon>
        <taxon>Actinomycetota</taxon>
        <taxon>Actinomycetes</taxon>
        <taxon>Catenulisporales</taxon>
        <taxon>Catenulisporaceae</taxon>
        <taxon>Catenulispora</taxon>
    </lineage>
</organism>
<evidence type="ECO:0000256" key="2">
    <source>
        <dbReference type="SAM" id="Phobius"/>
    </source>
</evidence>
<comment type="caution">
    <text evidence="3">The sequence shown here is derived from an EMBL/GenBank/DDBJ whole genome shotgun (WGS) entry which is preliminary data.</text>
</comment>
<feature type="transmembrane region" description="Helical" evidence="2">
    <location>
        <begin position="153"/>
        <end position="172"/>
    </location>
</feature>
<gene>
    <name evidence="3" type="ORF">GCM10009839_76130</name>
</gene>
<keyword evidence="4" id="KW-1185">Reference proteome</keyword>
<feature type="transmembrane region" description="Helical" evidence="2">
    <location>
        <begin position="126"/>
        <end position="144"/>
    </location>
</feature>
<feature type="transmembrane region" description="Helical" evidence="2">
    <location>
        <begin position="525"/>
        <end position="548"/>
    </location>
</feature>
<evidence type="ECO:0000313" key="4">
    <source>
        <dbReference type="Proteomes" id="UP001500751"/>
    </source>
</evidence>
<feature type="region of interest" description="Disordered" evidence="1">
    <location>
        <begin position="997"/>
        <end position="1024"/>
    </location>
</feature>
<feature type="transmembrane region" description="Helical" evidence="2">
    <location>
        <begin position="347"/>
        <end position="369"/>
    </location>
</feature>
<dbReference type="RefSeq" id="WP_344670572.1">
    <property type="nucleotide sequence ID" value="NZ_BAAAQN010000063.1"/>
</dbReference>
<feature type="transmembrane region" description="Helical" evidence="2">
    <location>
        <begin position="201"/>
        <end position="224"/>
    </location>
</feature>
<keyword evidence="2" id="KW-0472">Membrane</keyword>
<feature type="transmembrane region" description="Helical" evidence="2">
    <location>
        <begin position="316"/>
        <end position="335"/>
    </location>
</feature>
<name>A0ABP5GW31_9ACTN</name>
<accession>A0ABP5GW31</accession>
<evidence type="ECO:0000313" key="3">
    <source>
        <dbReference type="EMBL" id="GAA2055972.1"/>
    </source>
</evidence>
<feature type="transmembrane region" description="Helical" evidence="2">
    <location>
        <begin position="244"/>
        <end position="266"/>
    </location>
</feature>
<reference evidence="4" key="1">
    <citation type="journal article" date="2019" name="Int. J. Syst. Evol. Microbiol.">
        <title>The Global Catalogue of Microorganisms (GCM) 10K type strain sequencing project: providing services to taxonomists for standard genome sequencing and annotation.</title>
        <authorList>
            <consortium name="The Broad Institute Genomics Platform"/>
            <consortium name="The Broad Institute Genome Sequencing Center for Infectious Disease"/>
            <person name="Wu L."/>
            <person name="Ma J."/>
        </authorList>
    </citation>
    <scope>NUCLEOTIDE SEQUENCE [LARGE SCALE GENOMIC DNA]</scope>
    <source>
        <strain evidence="4">JCM 16014</strain>
    </source>
</reference>
<dbReference type="Proteomes" id="UP001500751">
    <property type="component" value="Unassembled WGS sequence"/>
</dbReference>
<feature type="transmembrane region" description="Helical" evidence="2">
    <location>
        <begin position="495"/>
        <end position="513"/>
    </location>
</feature>
<dbReference type="InterPro" id="IPR018580">
    <property type="entry name" value="Uncharacterised_YfhO"/>
</dbReference>
<evidence type="ECO:0000256" key="1">
    <source>
        <dbReference type="SAM" id="MobiDB-lite"/>
    </source>
</evidence>
<dbReference type="PANTHER" id="PTHR38454">
    <property type="entry name" value="INTEGRAL MEMBRANE PROTEIN-RELATED"/>
    <property type="match status" value="1"/>
</dbReference>
<dbReference type="EMBL" id="BAAAQN010000063">
    <property type="protein sequence ID" value="GAA2055972.1"/>
    <property type="molecule type" value="Genomic_DNA"/>
</dbReference>
<evidence type="ECO:0008006" key="5">
    <source>
        <dbReference type="Google" id="ProtNLM"/>
    </source>
</evidence>
<dbReference type="PANTHER" id="PTHR38454:SF1">
    <property type="entry name" value="INTEGRAL MEMBRANE PROTEIN"/>
    <property type="match status" value="1"/>
</dbReference>
<sequence length="1024" mass="106461">MSARGWGARLVTACAVLAVLYLAVGGIAGQLAGRTVLADTDYMVRYGAYANAGFAESQSKNLMQSDVYSSEIPAEYLFAKGVKSGQLSAWDPYIVGGTPLGGITNNALASPVTAPFYLLPAWLAPAYERLAEVVVGLVGLYLFLRRLKLSPPAALLGGMAYVSGAYMVAWQGWPQTRVGAFVPLVFWAVERFLQRRRIRDVAVLALTVGALLLGGFPSVEGYALLTAGVYALVRTRRLGELAGLATGVAAGIGLAMFQLLPFARFYSSWLIEGRGQTGVDHLNPASFLTSFAPWAFGGVASDGSQLWILDQNAVESLSYVGAAVLVLVLVAVLALRRGRAILPRGVWVFFLAATAVWMLLVYRGGWLLGGLQDVPVLRSLFAANFIGRARAVTGLLLACLAAVGFEVVLRRRSETVAQDWNATQYRNTVPIRWLRRPAVRRWADPVWAACVLLFVVVMAWRLLAQGRRIAVSNGNSRVNGTGSAVGTFDAEIGKGLLLIALAAVLVGVLWLAVRYGAAIKRAGAVRSLAACGVLVMVAVEGTSFIGTYTPGSDRATFYPITDTQQFLAANLGSSRYASTSEASVLGTDSVYGLRALNGHSFLNSAFATLVQGVPGNPVPAPTRLQFSADTAQATSPILDRLGVAYFTAAPNEAVFGTRVDAVSDGTSLLLQPNVPTQVALPIGDDVRALGLIPSGSADDVFAYAPKSANDWIEVSVSDGSGVATSTKRLTTGIRTGVEFDVPVALDSAAAHGPRVATITLHTAKTKPLAVRADAGAVALATVVDPGDGLRLVYAGSSVIYQRLNALPRIRWASSAVVVPNTAQRVQLLASGTLDDSTVVLNSGTPLTGPADPSASGTASLTTLADGTDSIGVTLNTTAPGYLVVADSDQVGWSASVDGTKARLVPADQGLVAVLVPAGTHTVTLRYSSPDGGLGAYASAATAFGLAGGVGVETWYARRGRTVTWEFIVLRGRSKSAVAAGPPGPGPGAEVEADLARRALERDVGGGDGGGDGGGSGGVLEDAGV</sequence>
<proteinExistence type="predicted"/>
<feature type="transmembrane region" description="Helical" evidence="2">
    <location>
        <begin position="389"/>
        <end position="409"/>
    </location>
</feature>
<feature type="transmembrane region" description="Helical" evidence="2">
    <location>
        <begin position="442"/>
        <end position="463"/>
    </location>
</feature>
<keyword evidence="2" id="KW-0812">Transmembrane</keyword>